<dbReference type="GO" id="GO:0008270">
    <property type="term" value="F:zinc ion binding"/>
    <property type="evidence" value="ECO:0007669"/>
    <property type="project" value="InterPro"/>
</dbReference>
<protein>
    <recommendedName>
        <fullName evidence="5 12">Aminopeptidase N</fullName>
        <ecNumber evidence="4 12">3.4.11.2</ecNumber>
    </recommendedName>
</protein>
<evidence type="ECO:0000256" key="6">
    <source>
        <dbReference type="ARBA" id="ARBA00022438"/>
    </source>
</evidence>
<organism evidence="17 18">
    <name type="scientific">Psittacicella gerlachiana</name>
    <dbReference type="NCBI Taxonomy" id="2028574"/>
    <lineage>
        <taxon>Bacteria</taxon>
        <taxon>Pseudomonadati</taxon>
        <taxon>Pseudomonadota</taxon>
        <taxon>Gammaproteobacteria</taxon>
        <taxon>Pasteurellales</taxon>
        <taxon>Psittacicellaceae</taxon>
        <taxon>Psittacicella</taxon>
    </lineage>
</organism>
<keyword evidence="18" id="KW-1185">Reference proteome</keyword>
<dbReference type="InterPro" id="IPR037144">
    <property type="entry name" value="Peptidase_M1_pepN_C_sf"/>
</dbReference>
<dbReference type="InterPro" id="IPR042097">
    <property type="entry name" value="Aminopeptidase_N-like_N_sf"/>
</dbReference>
<dbReference type="InterPro" id="IPR001930">
    <property type="entry name" value="Peptidase_M1"/>
</dbReference>
<dbReference type="PANTHER" id="PTHR46322:SF1">
    <property type="entry name" value="PUROMYCIN-SENSITIVE AMINOPEPTIDASE"/>
    <property type="match status" value="1"/>
</dbReference>
<accession>A0A3A1YI44</accession>
<evidence type="ECO:0000313" key="17">
    <source>
        <dbReference type="EMBL" id="RIY36710.1"/>
    </source>
</evidence>
<keyword evidence="11" id="KW-0482">Metalloprotease</keyword>
<dbReference type="InterPro" id="IPR027268">
    <property type="entry name" value="Peptidase_M4/M1_CTD_sf"/>
</dbReference>
<dbReference type="Gene3D" id="2.60.40.1730">
    <property type="entry name" value="tricorn interacting facor f3 domain"/>
    <property type="match status" value="1"/>
</dbReference>
<evidence type="ECO:0000256" key="7">
    <source>
        <dbReference type="ARBA" id="ARBA00022670"/>
    </source>
</evidence>
<dbReference type="OrthoDB" id="100605at2"/>
<dbReference type="InterPro" id="IPR014782">
    <property type="entry name" value="Peptidase_M1_dom"/>
</dbReference>
<evidence type="ECO:0000256" key="1">
    <source>
        <dbReference type="ARBA" id="ARBA00000098"/>
    </source>
</evidence>
<dbReference type="InterPro" id="IPR045357">
    <property type="entry name" value="Aminopeptidase_N-like_N"/>
</dbReference>
<dbReference type="SUPFAM" id="SSF55486">
    <property type="entry name" value="Metalloproteases ('zincins'), catalytic domain"/>
    <property type="match status" value="1"/>
</dbReference>
<proteinExistence type="inferred from homology"/>
<feature type="domain" description="Peptidase M1 alanyl aminopeptidase C-terminal" evidence="15">
    <location>
        <begin position="566"/>
        <end position="881"/>
    </location>
</feature>
<dbReference type="PANTHER" id="PTHR46322">
    <property type="entry name" value="PUROMYCIN-SENSITIVE AMINOPEPTIDASE"/>
    <property type="match status" value="1"/>
</dbReference>
<evidence type="ECO:0000256" key="10">
    <source>
        <dbReference type="ARBA" id="ARBA00022833"/>
    </source>
</evidence>
<dbReference type="InterPro" id="IPR024601">
    <property type="entry name" value="Peptidase_M1_pepN_C"/>
</dbReference>
<dbReference type="SUPFAM" id="SSF63737">
    <property type="entry name" value="Leukotriene A4 hydrolase N-terminal domain"/>
    <property type="match status" value="1"/>
</dbReference>
<dbReference type="GO" id="GO:0008237">
    <property type="term" value="F:metallopeptidase activity"/>
    <property type="evidence" value="ECO:0007669"/>
    <property type="project" value="UniProtKB-UniRule"/>
</dbReference>
<evidence type="ECO:0000256" key="11">
    <source>
        <dbReference type="ARBA" id="ARBA00023049"/>
    </source>
</evidence>
<dbReference type="Gene3D" id="1.25.50.10">
    <property type="entry name" value="Peptidase M1, alanyl aminopeptidase, C-terminal domain"/>
    <property type="match status" value="1"/>
</dbReference>
<dbReference type="NCBIfam" id="TIGR02414">
    <property type="entry name" value="pepN_proteo"/>
    <property type="match status" value="1"/>
</dbReference>
<dbReference type="EMBL" id="NRJF01000060">
    <property type="protein sequence ID" value="RIY36710.1"/>
    <property type="molecule type" value="Genomic_DNA"/>
</dbReference>
<dbReference type="GO" id="GO:0016285">
    <property type="term" value="F:alanyl aminopeptidase activity"/>
    <property type="evidence" value="ECO:0007669"/>
    <property type="project" value="UniProtKB-EC"/>
</dbReference>
<evidence type="ECO:0000256" key="12">
    <source>
        <dbReference type="NCBIfam" id="TIGR02414"/>
    </source>
</evidence>
<feature type="domain" description="Aminopeptidase N-like N-terminal" evidence="16">
    <location>
        <begin position="55"/>
        <end position="202"/>
    </location>
</feature>
<dbReference type="InterPro" id="IPR012779">
    <property type="entry name" value="Peptidase_M1_pepN"/>
</dbReference>
<keyword evidence="8" id="KW-0479">Metal-binding</keyword>
<dbReference type="Pfam" id="PF17900">
    <property type="entry name" value="Peptidase_M1_N"/>
    <property type="match status" value="1"/>
</dbReference>
<dbReference type="AlphaFoldDB" id="A0A3A1YI44"/>
<dbReference type="PRINTS" id="PR00756">
    <property type="entry name" value="ALADIPTASE"/>
</dbReference>
<evidence type="ECO:0000259" key="16">
    <source>
        <dbReference type="Pfam" id="PF17900"/>
    </source>
</evidence>
<sequence>MMTQAENKAMLRSDYRPLDFHIVETNLDFNFSQQEEYPAVVKSELKFKRLTPGVTTFSLDGQDLVLLKLRVNGLAWDDYKLENLPGEGKFQKLTIDISKLDNQDEFVLEIENALEVENNKRLSGIYKAGEHICSQCESEGFRLITYYFDRPDNLSIFTVKITADKQAYPYLLSNGNPVESGDLDDGKHFAVWHDPFPKPSYLFALVAGEFDVLEDQFVTKSGRKVDLKIFGEVGKVSQLDFAMSSLKRSMKWDEERFGLEYDLDLFMIVAVSFFNMGAMENKGLNIFNESALVGDKDTATDARLKRIDKVVGHEYFHNWTGDRVTCRDWFQLTLKEGLTVFRDQEFTSDTFDRTLERIESVAAMQNFQFDEDNGPTSHPIRPDKVLSQDNFYTLTVYNKGSEVIRMIHTLIGEANFQKGMKLYFERHDGQAVTCDDFVAAMADASGVNLDKFKLWYSQSGTPHVTVKQHFDAQNQVLFLDFTQVTYPTNNQQEKQPLVLPLKTIFLDQQGNQVLDLKTVDGQEIGDLIILDQEKLNLQISTAEPLVVVTNVDFSAPVIVHQDRSFEELAFVAKNVNNEYARFQAVQDLNFEVYKAHLTGNPVLAGQALGLYLNVYENLLARAIDNPAVYAILLRFTSPAAIAARFEKDLDPLAVANVYEQVNQTLALAHGHRALALLKDLPEQGAFEFNVQQAGLRDLKAVLITLATRHGEHKELVTELYEQADNFTDRINALGVNLANKLELVTLEEDFLKRYHHEVLVLDAYQSLKATYAQSIDEVKELTKLHTYDSQNPNRVRAITGPLAHNNFKVMYNLDKSGVKYITEETLRADKFNPQLSSNLVSLLLKFYKLSDKYRAMVVEQLEYLATQTLSNNVREKVEAALAMASKQSD</sequence>
<evidence type="ECO:0000256" key="2">
    <source>
        <dbReference type="ARBA" id="ARBA00001947"/>
    </source>
</evidence>
<dbReference type="FunFam" id="3.30.2010.30:FF:000002">
    <property type="entry name" value="Putative aminopeptidase N"/>
    <property type="match status" value="1"/>
</dbReference>
<reference evidence="17 18" key="1">
    <citation type="submission" date="2017-08" db="EMBL/GenBank/DDBJ databases">
        <title>Reclassification of Bisgaard taxon 37 and 44.</title>
        <authorList>
            <person name="Christensen H."/>
        </authorList>
    </citation>
    <scope>NUCLEOTIDE SEQUENCE [LARGE SCALE GENOMIC DNA]</scope>
    <source>
        <strain evidence="17 18">EEAB3T1</strain>
    </source>
</reference>
<comment type="similarity">
    <text evidence="3">Belongs to the peptidase M1 family.</text>
</comment>
<evidence type="ECO:0000259" key="14">
    <source>
        <dbReference type="Pfam" id="PF11940"/>
    </source>
</evidence>
<keyword evidence="7" id="KW-0645">Protease</keyword>
<dbReference type="Pfam" id="PF11940">
    <property type="entry name" value="DUF3458"/>
    <property type="match status" value="1"/>
</dbReference>
<dbReference type="Proteomes" id="UP000265964">
    <property type="component" value="Unassembled WGS sequence"/>
</dbReference>
<keyword evidence="6 17" id="KW-0031">Aminopeptidase</keyword>
<dbReference type="CDD" id="cd09600">
    <property type="entry name" value="M1_APN"/>
    <property type="match status" value="1"/>
</dbReference>
<gene>
    <name evidence="17" type="ORF">CKF59_02580</name>
</gene>
<evidence type="ECO:0000256" key="5">
    <source>
        <dbReference type="ARBA" id="ARBA00015611"/>
    </source>
</evidence>
<dbReference type="InterPro" id="IPR038438">
    <property type="entry name" value="PepN_Ig-like_sf"/>
</dbReference>
<feature type="domain" description="Peptidase M1 membrane alanine aminopeptidase" evidence="13">
    <location>
        <begin position="241"/>
        <end position="452"/>
    </location>
</feature>
<evidence type="ECO:0000313" key="18">
    <source>
        <dbReference type="Proteomes" id="UP000265964"/>
    </source>
</evidence>
<dbReference type="InterPro" id="IPR035414">
    <property type="entry name" value="Peptidase_M1_pepN_Ig-like"/>
</dbReference>
<evidence type="ECO:0000259" key="13">
    <source>
        <dbReference type="Pfam" id="PF01433"/>
    </source>
</evidence>
<dbReference type="Gene3D" id="1.10.390.10">
    <property type="entry name" value="Neutral Protease Domain 2"/>
    <property type="match status" value="1"/>
</dbReference>
<dbReference type="EC" id="3.4.11.2" evidence="4 12"/>
<evidence type="ECO:0000259" key="15">
    <source>
        <dbReference type="Pfam" id="PF17432"/>
    </source>
</evidence>
<dbReference type="Gene3D" id="3.30.2010.30">
    <property type="match status" value="1"/>
</dbReference>
<dbReference type="Pfam" id="PF17432">
    <property type="entry name" value="DUF3458_C"/>
    <property type="match status" value="1"/>
</dbReference>
<dbReference type="RefSeq" id="WP_119534424.1">
    <property type="nucleotide sequence ID" value="NZ_NRJF01000060.1"/>
</dbReference>
<dbReference type="Pfam" id="PF01433">
    <property type="entry name" value="Peptidase_M1"/>
    <property type="match status" value="1"/>
</dbReference>
<comment type="catalytic activity">
    <reaction evidence="1">
        <text>Release of an N-terminal amino acid, Xaa-|-Yaa- from a peptide, amide or arylamide. Xaa is preferably Ala, but may be most amino acids including Pro (slow action). When a terminal hydrophobic residue is followed by a prolyl residue, the two may be released as an intact Xaa-Pro dipeptide.</text>
        <dbReference type="EC" id="3.4.11.2"/>
    </reaction>
</comment>
<evidence type="ECO:0000256" key="3">
    <source>
        <dbReference type="ARBA" id="ARBA00010136"/>
    </source>
</evidence>
<comment type="cofactor">
    <cofactor evidence="2">
        <name>Zn(2+)</name>
        <dbReference type="ChEBI" id="CHEBI:29105"/>
    </cofactor>
</comment>
<keyword evidence="9" id="KW-0378">Hydrolase</keyword>
<keyword evidence="10" id="KW-0862">Zinc</keyword>
<dbReference type="Gene3D" id="2.60.40.1840">
    <property type="match status" value="1"/>
</dbReference>
<evidence type="ECO:0000256" key="8">
    <source>
        <dbReference type="ARBA" id="ARBA00022723"/>
    </source>
</evidence>
<feature type="domain" description="Peptidase M1 alanyl aminopeptidase Ig-like fold" evidence="14">
    <location>
        <begin position="460"/>
        <end position="561"/>
    </location>
</feature>
<dbReference type="GO" id="GO:0006508">
    <property type="term" value="P:proteolysis"/>
    <property type="evidence" value="ECO:0007669"/>
    <property type="project" value="UniProtKB-UniRule"/>
</dbReference>
<evidence type="ECO:0000256" key="9">
    <source>
        <dbReference type="ARBA" id="ARBA00022801"/>
    </source>
</evidence>
<evidence type="ECO:0000256" key="4">
    <source>
        <dbReference type="ARBA" id="ARBA00012564"/>
    </source>
</evidence>
<name>A0A3A1YI44_9GAMM</name>
<comment type="caution">
    <text evidence="17">The sequence shown here is derived from an EMBL/GenBank/DDBJ whole genome shotgun (WGS) entry which is preliminary data.</text>
</comment>